<proteinExistence type="predicted"/>
<dbReference type="EMBL" id="CACRTO010000041">
    <property type="protein sequence ID" value="VYU54775.1"/>
    <property type="molecule type" value="Genomic_DNA"/>
</dbReference>
<dbReference type="AlphaFoldDB" id="A0A6N3FRY9"/>
<gene>
    <name evidence="1" type="ORF">CTLFYP3_02813</name>
</gene>
<dbReference type="RefSeq" id="WP_156627254.1">
    <property type="nucleotide sequence ID" value="NZ_CACRTO010000041.1"/>
</dbReference>
<organism evidence="1">
    <name type="scientific">Clostridium tertium</name>
    <dbReference type="NCBI Taxonomy" id="1559"/>
    <lineage>
        <taxon>Bacteria</taxon>
        <taxon>Bacillati</taxon>
        <taxon>Bacillota</taxon>
        <taxon>Clostridia</taxon>
        <taxon>Eubacteriales</taxon>
        <taxon>Clostridiaceae</taxon>
        <taxon>Clostridium</taxon>
    </lineage>
</organism>
<name>A0A6N3FRY9_9CLOT</name>
<sequence length="135" mass="15619">MSKMEKHYRLSEKNIEYIEEVKEKNHLKYNSEALELIIREHRNNSDITTEFMINLIGEKLSEKLKAELLGIKKASNESDKNTQIIIELLNGLFVKSGYKLLATTGDIKCKAIDNATEFVEKRIASKRVAKLDRTY</sequence>
<protein>
    <submittedName>
        <fullName evidence="1">Uncharacterized protein</fullName>
    </submittedName>
</protein>
<evidence type="ECO:0000313" key="1">
    <source>
        <dbReference type="EMBL" id="VYU54775.1"/>
    </source>
</evidence>
<accession>A0A6N3FRY9</accession>
<reference evidence="1" key="1">
    <citation type="submission" date="2019-11" db="EMBL/GenBank/DDBJ databases">
        <authorList>
            <person name="Feng L."/>
        </authorList>
    </citation>
    <scope>NUCLEOTIDE SEQUENCE</scope>
    <source>
        <strain evidence="1">CTertiumLFYP3</strain>
    </source>
</reference>